<comment type="caution">
    <text evidence="1">The sequence shown here is derived from an EMBL/GenBank/DDBJ whole genome shotgun (WGS) entry which is preliminary data.</text>
</comment>
<organism evidence="1 2">
    <name type="scientific">Halalkalicoccus paucihalophilus</name>
    <dbReference type="NCBI Taxonomy" id="1008153"/>
    <lineage>
        <taxon>Archaea</taxon>
        <taxon>Methanobacteriati</taxon>
        <taxon>Methanobacteriota</taxon>
        <taxon>Stenosarchaea group</taxon>
        <taxon>Halobacteria</taxon>
        <taxon>Halobacteriales</taxon>
        <taxon>Halococcaceae</taxon>
        <taxon>Halalkalicoccus</taxon>
    </lineage>
</organism>
<evidence type="ECO:0000313" key="1">
    <source>
        <dbReference type="EMBL" id="KYH24647.1"/>
    </source>
</evidence>
<accession>A0A151ABA8</accession>
<keyword evidence="2" id="KW-1185">Reference proteome</keyword>
<dbReference type="PATRIC" id="fig|1008153.3.peg.3838"/>
<proteinExistence type="predicted"/>
<dbReference type="Proteomes" id="UP000075321">
    <property type="component" value="Unassembled WGS sequence"/>
</dbReference>
<gene>
    <name evidence="1" type="ORF">HAPAU_36300</name>
</gene>
<reference evidence="1 2" key="1">
    <citation type="submission" date="2016-02" db="EMBL/GenBank/DDBJ databases">
        <title>Genome sequence of Halalkalicoccus paucihalophilus DSM 24557.</title>
        <authorList>
            <person name="Poehlein A."/>
            <person name="Daniel R."/>
        </authorList>
    </citation>
    <scope>NUCLEOTIDE SEQUENCE [LARGE SCALE GENOMIC DNA]</scope>
    <source>
        <strain evidence="1 2">DSM 24557</strain>
    </source>
</reference>
<protein>
    <submittedName>
        <fullName evidence="1">Uncharacterized protein</fullName>
    </submittedName>
</protein>
<dbReference type="EMBL" id="LTAZ01000013">
    <property type="protein sequence ID" value="KYH24647.1"/>
    <property type="molecule type" value="Genomic_DNA"/>
</dbReference>
<evidence type="ECO:0000313" key="2">
    <source>
        <dbReference type="Proteomes" id="UP000075321"/>
    </source>
</evidence>
<sequence length="44" mass="4764">MTDGRLDIQFRDGNQISGAMEFTEISLDGTANQSRLTTQFVGAA</sequence>
<name>A0A151ABA8_9EURY</name>
<dbReference type="AlphaFoldDB" id="A0A151ABA8"/>